<gene>
    <name evidence="2" type="ORF">EV201_1343</name>
</gene>
<sequence>MIFSGIEILFFTLGVITTLAIGTTYYFNKKLTFTAGTWATLGLGIFLLIFCIAWSCSSVLEGEPRAASMGLVVFGIPGLILLLLGRKLAIKKPISKQV</sequence>
<name>A0A4Q7VKD6_9BACT</name>
<dbReference type="EMBL" id="SHKN01000001">
    <property type="protein sequence ID" value="RZT96700.1"/>
    <property type="molecule type" value="Genomic_DNA"/>
</dbReference>
<keyword evidence="1" id="KW-0812">Transmembrane</keyword>
<comment type="caution">
    <text evidence="2">The sequence shown here is derived from an EMBL/GenBank/DDBJ whole genome shotgun (WGS) entry which is preliminary data.</text>
</comment>
<keyword evidence="1" id="KW-0472">Membrane</keyword>
<dbReference type="Proteomes" id="UP000293562">
    <property type="component" value="Unassembled WGS sequence"/>
</dbReference>
<dbReference type="OrthoDB" id="1122282at2"/>
<organism evidence="2 3">
    <name type="scientific">Ancylomarina subtilis</name>
    <dbReference type="NCBI Taxonomy" id="1639035"/>
    <lineage>
        <taxon>Bacteria</taxon>
        <taxon>Pseudomonadati</taxon>
        <taxon>Bacteroidota</taxon>
        <taxon>Bacteroidia</taxon>
        <taxon>Marinilabiliales</taxon>
        <taxon>Marinifilaceae</taxon>
        <taxon>Ancylomarina</taxon>
    </lineage>
</organism>
<keyword evidence="1" id="KW-1133">Transmembrane helix</keyword>
<protein>
    <submittedName>
        <fullName evidence="2">Uncharacterized protein</fullName>
    </submittedName>
</protein>
<feature type="transmembrane region" description="Helical" evidence="1">
    <location>
        <begin position="39"/>
        <end position="60"/>
    </location>
</feature>
<evidence type="ECO:0000313" key="2">
    <source>
        <dbReference type="EMBL" id="RZT96700.1"/>
    </source>
</evidence>
<keyword evidence="3" id="KW-1185">Reference proteome</keyword>
<accession>A0A4Q7VKD6</accession>
<dbReference type="RefSeq" id="WP_130306737.1">
    <property type="nucleotide sequence ID" value="NZ_SHKN01000001.1"/>
</dbReference>
<feature type="transmembrane region" description="Helical" evidence="1">
    <location>
        <begin position="6"/>
        <end position="27"/>
    </location>
</feature>
<feature type="transmembrane region" description="Helical" evidence="1">
    <location>
        <begin position="66"/>
        <end position="85"/>
    </location>
</feature>
<dbReference type="AlphaFoldDB" id="A0A4Q7VKD6"/>
<evidence type="ECO:0000256" key="1">
    <source>
        <dbReference type="SAM" id="Phobius"/>
    </source>
</evidence>
<reference evidence="2 3" key="1">
    <citation type="submission" date="2019-02" db="EMBL/GenBank/DDBJ databases">
        <title>Genomic Encyclopedia of Type Strains, Phase IV (KMG-IV): sequencing the most valuable type-strain genomes for metagenomic binning, comparative biology and taxonomic classification.</title>
        <authorList>
            <person name="Goeker M."/>
        </authorList>
    </citation>
    <scope>NUCLEOTIDE SEQUENCE [LARGE SCALE GENOMIC DNA]</scope>
    <source>
        <strain evidence="2 3">DSM 28825</strain>
    </source>
</reference>
<evidence type="ECO:0000313" key="3">
    <source>
        <dbReference type="Proteomes" id="UP000293562"/>
    </source>
</evidence>
<proteinExistence type="predicted"/>